<dbReference type="AlphaFoldDB" id="A0A7J7MD82"/>
<organism evidence="1 2">
    <name type="scientific">Kingdonia uniflora</name>
    <dbReference type="NCBI Taxonomy" id="39325"/>
    <lineage>
        <taxon>Eukaryota</taxon>
        <taxon>Viridiplantae</taxon>
        <taxon>Streptophyta</taxon>
        <taxon>Embryophyta</taxon>
        <taxon>Tracheophyta</taxon>
        <taxon>Spermatophyta</taxon>
        <taxon>Magnoliopsida</taxon>
        <taxon>Ranunculales</taxon>
        <taxon>Circaeasteraceae</taxon>
        <taxon>Kingdonia</taxon>
    </lineage>
</organism>
<comment type="caution">
    <text evidence="1">The sequence shown here is derived from an EMBL/GenBank/DDBJ whole genome shotgun (WGS) entry which is preliminary data.</text>
</comment>
<dbReference type="Proteomes" id="UP000541444">
    <property type="component" value="Unassembled WGS sequence"/>
</dbReference>
<evidence type="ECO:0000313" key="1">
    <source>
        <dbReference type="EMBL" id="KAF6152863.1"/>
    </source>
</evidence>
<feature type="non-terminal residue" evidence="1">
    <location>
        <position position="1"/>
    </location>
</feature>
<evidence type="ECO:0000313" key="2">
    <source>
        <dbReference type="Proteomes" id="UP000541444"/>
    </source>
</evidence>
<name>A0A7J7MD82_9MAGN</name>
<reference evidence="1 2" key="1">
    <citation type="journal article" date="2020" name="IScience">
        <title>Genome Sequencing of the Endangered Kingdonia uniflora (Circaeasteraceae, Ranunculales) Reveals Potential Mechanisms of Evolutionary Specialization.</title>
        <authorList>
            <person name="Sun Y."/>
            <person name="Deng T."/>
            <person name="Zhang A."/>
            <person name="Moore M.J."/>
            <person name="Landis J.B."/>
            <person name="Lin N."/>
            <person name="Zhang H."/>
            <person name="Zhang X."/>
            <person name="Huang J."/>
            <person name="Zhang X."/>
            <person name="Sun H."/>
            <person name="Wang H."/>
        </authorList>
    </citation>
    <scope>NUCLEOTIDE SEQUENCE [LARGE SCALE GENOMIC DNA]</scope>
    <source>
        <strain evidence="1">TB1705</strain>
        <tissue evidence="1">Leaf</tissue>
    </source>
</reference>
<accession>A0A7J7MD82</accession>
<proteinExistence type="predicted"/>
<dbReference type="EMBL" id="JACGCM010001604">
    <property type="protein sequence ID" value="KAF6152863.1"/>
    <property type="molecule type" value="Genomic_DNA"/>
</dbReference>
<keyword evidence="2" id="KW-1185">Reference proteome</keyword>
<gene>
    <name evidence="1" type="ORF">GIB67_025881</name>
</gene>
<sequence length="51" mass="6143">MSLWLTTSNENHCWSASPLFFVKKWINVRLIYHVPTYGKCFPVKRWPPLHL</sequence>
<protein>
    <submittedName>
        <fullName evidence="1">Uncharacterized protein</fullName>
    </submittedName>
</protein>